<accession>A0AAD6GKB6</accession>
<dbReference type="GO" id="GO:0005576">
    <property type="term" value="C:extracellular region"/>
    <property type="evidence" value="ECO:0007669"/>
    <property type="project" value="UniProtKB-SubCell"/>
</dbReference>
<dbReference type="InterPro" id="IPR027417">
    <property type="entry name" value="P-loop_NTPase"/>
</dbReference>
<dbReference type="Gene3D" id="3.40.50.300">
    <property type="entry name" value="P-loop containing nucleotide triphosphate hydrolases"/>
    <property type="match status" value="1"/>
</dbReference>
<dbReference type="InterPro" id="IPR056884">
    <property type="entry name" value="NPHP3-like_N"/>
</dbReference>
<evidence type="ECO:0000256" key="5">
    <source>
        <dbReference type="ARBA" id="ARBA00022737"/>
    </source>
</evidence>
<dbReference type="InterPro" id="IPR015943">
    <property type="entry name" value="WD40/YVTN_repeat-like_dom_sf"/>
</dbReference>
<dbReference type="PROSITE" id="PS50294">
    <property type="entry name" value="WD_REPEATS_REGION"/>
    <property type="match status" value="3"/>
</dbReference>
<dbReference type="EMBL" id="JAQIZZ010000002">
    <property type="protein sequence ID" value="KAJ5553181.1"/>
    <property type="molecule type" value="Genomic_DNA"/>
</dbReference>
<feature type="repeat" description="WD" evidence="6">
    <location>
        <begin position="959"/>
        <end position="1000"/>
    </location>
</feature>
<evidence type="ECO:0000256" key="1">
    <source>
        <dbReference type="ARBA" id="ARBA00004613"/>
    </source>
</evidence>
<evidence type="ECO:0000259" key="7">
    <source>
        <dbReference type="PROSITE" id="PS50837"/>
    </source>
</evidence>
<dbReference type="PRINTS" id="PR00320">
    <property type="entry name" value="GPROTEINBRPT"/>
</dbReference>
<keyword evidence="9" id="KW-1185">Reference proteome</keyword>
<dbReference type="InterPro" id="IPR007111">
    <property type="entry name" value="NACHT_NTPase"/>
</dbReference>
<dbReference type="InterPro" id="IPR054471">
    <property type="entry name" value="GPIID_WHD"/>
</dbReference>
<dbReference type="Pfam" id="PF12894">
    <property type="entry name" value="ANAPC4_WD40"/>
    <property type="match status" value="1"/>
</dbReference>
<feature type="repeat" description="WD" evidence="6">
    <location>
        <begin position="875"/>
        <end position="907"/>
    </location>
</feature>
<dbReference type="SMART" id="SM00320">
    <property type="entry name" value="WD40"/>
    <property type="match status" value="12"/>
</dbReference>
<dbReference type="SUPFAM" id="SSF50978">
    <property type="entry name" value="WD40 repeat-like"/>
    <property type="match status" value="2"/>
</dbReference>
<comment type="subcellular location">
    <subcellularLocation>
        <location evidence="1">Secreted</location>
    </subcellularLocation>
</comment>
<dbReference type="Proteomes" id="UP001220324">
    <property type="component" value="Unassembled WGS sequence"/>
</dbReference>
<dbReference type="Gene3D" id="2.130.10.10">
    <property type="entry name" value="YVTN repeat-like/Quinoprotein amine dehydrogenase"/>
    <property type="match status" value="6"/>
</dbReference>
<evidence type="ECO:0000256" key="4">
    <source>
        <dbReference type="ARBA" id="ARBA00022729"/>
    </source>
</evidence>
<evidence type="ECO:0000256" key="2">
    <source>
        <dbReference type="ARBA" id="ARBA00022525"/>
    </source>
</evidence>
<keyword evidence="5" id="KW-0677">Repeat</keyword>
<dbReference type="PANTHER" id="PTHR19848">
    <property type="entry name" value="WD40 REPEAT PROTEIN"/>
    <property type="match status" value="1"/>
</dbReference>
<comment type="caution">
    <text evidence="8">The sequence shown here is derived from an EMBL/GenBank/DDBJ whole genome shotgun (WGS) entry which is preliminary data.</text>
</comment>
<dbReference type="Pfam" id="PF03128">
    <property type="entry name" value="CXCXC"/>
    <property type="match status" value="1"/>
</dbReference>
<evidence type="ECO:0000313" key="9">
    <source>
        <dbReference type="Proteomes" id="UP001220324"/>
    </source>
</evidence>
<dbReference type="InterPro" id="IPR004153">
    <property type="entry name" value="CXCXC_repeat"/>
</dbReference>
<dbReference type="InterPro" id="IPR036322">
    <property type="entry name" value="WD40_repeat_dom_sf"/>
</dbReference>
<name>A0AAD6GKB6_9EURO</name>
<dbReference type="Pfam" id="PF00400">
    <property type="entry name" value="WD40"/>
    <property type="match status" value="5"/>
</dbReference>
<keyword evidence="4" id="KW-0732">Signal</keyword>
<keyword evidence="2" id="KW-0964">Secreted</keyword>
<reference evidence="8 9" key="1">
    <citation type="journal article" date="2023" name="IMA Fungus">
        <title>Comparative genomic study of the Penicillium genus elucidates a diverse pangenome and 15 lateral gene transfer events.</title>
        <authorList>
            <person name="Petersen C."/>
            <person name="Sorensen T."/>
            <person name="Nielsen M.R."/>
            <person name="Sondergaard T.E."/>
            <person name="Sorensen J.L."/>
            <person name="Fitzpatrick D.A."/>
            <person name="Frisvad J.C."/>
            <person name="Nielsen K.L."/>
        </authorList>
    </citation>
    <scope>NUCLEOTIDE SEQUENCE [LARGE SCALE GENOMIC DNA]</scope>
    <source>
        <strain evidence="8 9">IBT 35679</strain>
    </source>
</reference>
<evidence type="ECO:0000256" key="6">
    <source>
        <dbReference type="PROSITE-ProRule" id="PRU00221"/>
    </source>
</evidence>
<dbReference type="Pfam" id="PF24883">
    <property type="entry name" value="NPHP3_N"/>
    <property type="match status" value="1"/>
</dbReference>
<dbReference type="CDD" id="cd00200">
    <property type="entry name" value="WD40"/>
    <property type="match status" value="1"/>
</dbReference>
<feature type="repeat" description="WD" evidence="6">
    <location>
        <begin position="1133"/>
        <end position="1175"/>
    </location>
</feature>
<dbReference type="PROSITE" id="PS50837">
    <property type="entry name" value="NACHT"/>
    <property type="match status" value="1"/>
</dbReference>
<evidence type="ECO:0000256" key="3">
    <source>
        <dbReference type="ARBA" id="ARBA00022574"/>
    </source>
</evidence>
<keyword evidence="3 6" id="KW-0853">WD repeat</keyword>
<dbReference type="SUPFAM" id="SSF82171">
    <property type="entry name" value="DPP6 N-terminal domain-like"/>
    <property type="match status" value="1"/>
</dbReference>
<dbReference type="SUPFAM" id="SSF52540">
    <property type="entry name" value="P-loop containing nucleoside triphosphate hydrolases"/>
    <property type="match status" value="1"/>
</dbReference>
<proteinExistence type="predicted"/>
<dbReference type="Pfam" id="PF22939">
    <property type="entry name" value="WHD_GPIID"/>
    <property type="match status" value="1"/>
</dbReference>
<dbReference type="PROSITE" id="PS50082">
    <property type="entry name" value="WD_REPEATS_2"/>
    <property type="match status" value="4"/>
</dbReference>
<feature type="domain" description="NACHT" evidence="7">
    <location>
        <begin position="83"/>
        <end position="227"/>
    </location>
</feature>
<dbReference type="InterPro" id="IPR020472">
    <property type="entry name" value="WD40_PAC1"/>
</dbReference>
<gene>
    <name evidence="8" type="ORF">N7494_002559</name>
</gene>
<protein>
    <recommendedName>
        <fullName evidence="7">NACHT domain-containing protein</fullName>
    </recommendedName>
</protein>
<organism evidence="8 9">
    <name type="scientific">Penicillium frequentans</name>
    <dbReference type="NCBI Taxonomy" id="3151616"/>
    <lineage>
        <taxon>Eukaryota</taxon>
        <taxon>Fungi</taxon>
        <taxon>Dikarya</taxon>
        <taxon>Ascomycota</taxon>
        <taxon>Pezizomycotina</taxon>
        <taxon>Eurotiomycetes</taxon>
        <taxon>Eurotiomycetidae</taxon>
        <taxon>Eurotiales</taxon>
        <taxon>Aspergillaceae</taxon>
        <taxon>Penicillium</taxon>
    </lineage>
</organism>
<sequence length="1293" mass="144883">MASTIAFGGTNSGFQVGENHGHLTQILHSGSSLTEECLRDLQTTNPHDDKDRIESTNGGLLKDSYRWILENEEFKQWQNSPSSLLWIRGDPGKGKTMLLCGIIDELSSTLEAANVSFFFCQATDSRINTATAVLRGLIYSLVENQPSLLCHVMARYSQSGKTLFQDTNAWHALSKIFTDILRDPAIQKTYLIIDALDECIADLPSLLDLIVQESSAYPHVQWIVSSRNWPDIEEHLHTALHMAPISLELNEISVSKAVSKFVQHKVCVLSKAKKYNLSTRDAISNYLISNAHGTFLWVALICQDLTRTPRWQALKKLESFPPKLDALYRRMIDQIRKSEGAELYKRILAVMSTVYRPITLDELKSYIDMPDIIDDYDALSEIIAFCGSFLSIREDTVIFVHQSAKDFLLSRELTDIMPTGIEGEHHTIFLRSLNVMSNILRRDISGIQNPGLPFTKVKKPGLCPLIAIKYACVHWVEHLQDCNPVGDFHGDLADQGSVDLFLRQKYLYWLEALTLLRSMSEGITAMLKLEALLRNMGKSQEVINRAYDALRFIRSHRTAIENYPLQIYSSALLFSPARSMTSKCFKKEMPEWVTMNSTPEEYWSRCLQTFEADSSIVAWSHVNNRLASVSYETIKIWDLNTGQHTSILDGQMRPISIAWSHNGTRLASMLGAHDQIIQTSGPDPYEGNTIKIWNPNTCQCISTLRYIKALRCMAWSYDGSRIASVSHDNTISIRDPNTGQYVSVFGRDNEKVRLIAWSYDDTRIASLSEHGTIRGAIKIWNPETGQCISLLEGVNEYWSFAWSYDGTRLASVSFGTVDIWDPHTSQRILALGTEASHIYGTSIAWSKDGSRIASASNEIGVQIWNPITGQCISVLAGHKKSISSIAWSYDGTQFVTGSIDSTVRVWDPVTAQCTSILSGHTGKVKTVFWSQDGTRLVSNSRDGTIKIWDSLSDQSIPKYDGHSDMVQFIAWSYDGTRLATASNDKTVRIWEKCTGKCISTLTGHQMSVGCISWLPYSTWLSSVAHNELKVWNSITRQCILTLKYIDDVITSFAWSHDGLRLALATKRIIKDADISAYEIRIWDLTTRQYVWSHAWGSEVSDISWSYDRTRLGVGAEKQIKILDLASSQCISTETDHANYIGSISWARDGTHIASVSSFDNAVNVWDADTGQCIWKLEVGGCEWLRFDEVNSNILHTNVGTVDLQPCTSGAFSRAISGGLVSPRRVGYGLNHDSCWITFAGQDLLWLPPEYRPTRPFLKAISGTTVAIGCDSGRVLILTFSEGNPLFPVSQTTV</sequence>
<dbReference type="FunFam" id="3.40.50.300:FF:001638">
    <property type="entry name" value="NACHT and WD40 domain protein"/>
    <property type="match status" value="1"/>
</dbReference>
<dbReference type="InterPro" id="IPR001680">
    <property type="entry name" value="WD40_rpt"/>
</dbReference>
<dbReference type="InterPro" id="IPR024977">
    <property type="entry name" value="Apc4-like_WD40_dom"/>
</dbReference>
<evidence type="ECO:0000313" key="8">
    <source>
        <dbReference type="EMBL" id="KAJ5553181.1"/>
    </source>
</evidence>
<feature type="repeat" description="WD" evidence="6">
    <location>
        <begin position="917"/>
        <end position="958"/>
    </location>
</feature>
<dbReference type="PANTHER" id="PTHR19848:SF8">
    <property type="entry name" value="F-BOX AND WD REPEAT DOMAIN CONTAINING 7"/>
    <property type="match status" value="1"/>
</dbReference>